<evidence type="ECO:0000256" key="1">
    <source>
        <dbReference type="SAM" id="MobiDB-lite"/>
    </source>
</evidence>
<dbReference type="Proteomes" id="UP000054564">
    <property type="component" value="Unassembled WGS sequence"/>
</dbReference>
<protein>
    <submittedName>
        <fullName evidence="2">Uncharacterized protein</fullName>
    </submittedName>
</protein>
<feature type="region of interest" description="Disordered" evidence="1">
    <location>
        <begin position="1"/>
        <end position="22"/>
    </location>
</feature>
<evidence type="ECO:0000313" key="2">
    <source>
        <dbReference type="EMBL" id="KNF02687.1"/>
    </source>
</evidence>
<organism evidence="2 3">
    <name type="scientific">Puccinia striiformis f. sp. tritici PST-78</name>
    <dbReference type="NCBI Taxonomy" id="1165861"/>
    <lineage>
        <taxon>Eukaryota</taxon>
        <taxon>Fungi</taxon>
        <taxon>Dikarya</taxon>
        <taxon>Basidiomycota</taxon>
        <taxon>Pucciniomycotina</taxon>
        <taxon>Pucciniomycetes</taxon>
        <taxon>Pucciniales</taxon>
        <taxon>Pucciniaceae</taxon>
        <taxon>Puccinia</taxon>
    </lineage>
</organism>
<dbReference type="EMBL" id="AJIL01000021">
    <property type="protein sequence ID" value="KNF02687.1"/>
    <property type="molecule type" value="Genomic_DNA"/>
</dbReference>
<sequence length="135" mass="15077">MTHEPRLSTHGEMEKPAHQGRVRAEVNGELTVVRSHRDSQRCDVTSTLTYPAAARLGELTTSTPESITRGHILSHHFGSRPPVDSTVTASTFNKLIIRPDVDQVIWRVEGCRGEQLCRPFSCSESFPAPWRKTSV</sequence>
<gene>
    <name evidence="2" type="ORF">PSTG_03973</name>
</gene>
<reference evidence="3" key="1">
    <citation type="submission" date="2014-03" db="EMBL/GenBank/DDBJ databases">
        <title>The Genome Sequence of Puccinia striiformis f. sp. tritici PST-78.</title>
        <authorList>
            <consortium name="The Broad Institute Genome Sequencing Platform"/>
            <person name="Cuomo C."/>
            <person name="Hulbert S."/>
            <person name="Chen X."/>
            <person name="Walker B."/>
            <person name="Young S.K."/>
            <person name="Zeng Q."/>
            <person name="Gargeya S."/>
            <person name="Fitzgerald M."/>
            <person name="Haas B."/>
            <person name="Abouelleil A."/>
            <person name="Alvarado L."/>
            <person name="Arachchi H.M."/>
            <person name="Berlin A.M."/>
            <person name="Chapman S.B."/>
            <person name="Goldberg J."/>
            <person name="Griggs A."/>
            <person name="Gujja S."/>
            <person name="Hansen M."/>
            <person name="Howarth C."/>
            <person name="Imamovic A."/>
            <person name="Larimer J."/>
            <person name="McCowan C."/>
            <person name="Montmayeur A."/>
            <person name="Murphy C."/>
            <person name="Neiman D."/>
            <person name="Pearson M."/>
            <person name="Priest M."/>
            <person name="Roberts A."/>
            <person name="Saif S."/>
            <person name="Shea T."/>
            <person name="Sisk P."/>
            <person name="Sykes S."/>
            <person name="Wortman J."/>
            <person name="Nusbaum C."/>
            <person name="Birren B."/>
        </authorList>
    </citation>
    <scope>NUCLEOTIDE SEQUENCE [LARGE SCALE GENOMIC DNA]</scope>
    <source>
        <strain evidence="3">race PST-78</strain>
    </source>
</reference>
<name>A0A0L0VTZ7_9BASI</name>
<evidence type="ECO:0000313" key="3">
    <source>
        <dbReference type="Proteomes" id="UP000054564"/>
    </source>
</evidence>
<accession>A0A0L0VTZ7</accession>
<dbReference type="AlphaFoldDB" id="A0A0L0VTZ7"/>
<comment type="caution">
    <text evidence="2">The sequence shown here is derived from an EMBL/GenBank/DDBJ whole genome shotgun (WGS) entry which is preliminary data.</text>
</comment>
<keyword evidence="3" id="KW-1185">Reference proteome</keyword>
<proteinExistence type="predicted"/>